<dbReference type="Gene3D" id="3.30.470.10">
    <property type="match status" value="1"/>
</dbReference>
<sequence>MNVPVWVNGELLDPARPAVSVFDHGLMVGDGVFETIKCMNGEAFAITRHLDRLRLSAERLGLPEPDLAAIAGGVRACLAEAPPWPLGRVRITYTSGRGPLGSDRGDQGTTSVVIVGAQAPFPETATVTVVPWPRNERGALAGVKSISYADNAKALAYAKQRGGQEAVFENLAGNLCEGTGSNVFIVRDGTLITPTLASGCLAGVTRALVLEWYGGEEADVPISALYEADEAFLTSTTRDVQPIRLVDETALPVAPGPVTAKVMRVFAERGAADLDP</sequence>
<keyword evidence="3 5" id="KW-0663">Pyridoxal phosphate</keyword>
<gene>
    <name evidence="6" type="ORF">Sru01_66050</name>
</gene>
<dbReference type="Pfam" id="PF01063">
    <property type="entry name" value="Aminotran_4"/>
    <property type="match status" value="1"/>
</dbReference>
<evidence type="ECO:0000256" key="4">
    <source>
        <dbReference type="RuleBase" id="RU004106"/>
    </source>
</evidence>
<name>A0A919R9D8_9ACTN</name>
<dbReference type="Gene3D" id="3.20.10.10">
    <property type="entry name" value="D-amino Acid Aminotransferase, subunit A, domain 2"/>
    <property type="match status" value="1"/>
</dbReference>
<dbReference type="FunFam" id="3.20.10.10:FF:000002">
    <property type="entry name" value="D-alanine aminotransferase"/>
    <property type="match status" value="1"/>
</dbReference>
<organism evidence="6 7">
    <name type="scientific">Sphaerisporangium rufum</name>
    <dbReference type="NCBI Taxonomy" id="1381558"/>
    <lineage>
        <taxon>Bacteria</taxon>
        <taxon>Bacillati</taxon>
        <taxon>Actinomycetota</taxon>
        <taxon>Actinomycetes</taxon>
        <taxon>Streptosporangiales</taxon>
        <taxon>Streptosporangiaceae</taxon>
        <taxon>Sphaerisporangium</taxon>
    </lineage>
</organism>
<keyword evidence="6" id="KW-0456">Lyase</keyword>
<dbReference type="GO" id="GO:0005829">
    <property type="term" value="C:cytosol"/>
    <property type="evidence" value="ECO:0007669"/>
    <property type="project" value="TreeGrafter"/>
</dbReference>
<evidence type="ECO:0000313" key="7">
    <source>
        <dbReference type="Proteomes" id="UP000655287"/>
    </source>
</evidence>
<evidence type="ECO:0000256" key="5">
    <source>
        <dbReference type="RuleBase" id="RU004516"/>
    </source>
</evidence>
<dbReference type="PANTHER" id="PTHR42743">
    <property type="entry name" value="AMINO-ACID AMINOTRANSFERASE"/>
    <property type="match status" value="1"/>
</dbReference>
<dbReference type="PROSITE" id="PS00770">
    <property type="entry name" value="AA_TRANSFER_CLASS_4"/>
    <property type="match status" value="1"/>
</dbReference>
<dbReference type="InterPro" id="IPR036038">
    <property type="entry name" value="Aminotransferase-like"/>
</dbReference>
<comment type="caution">
    <text evidence="6">The sequence shown here is derived from an EMBL/GenBank/DDBJ whole genome shotgun (WGS) entry which is preliminary data.</text>
</comment>
<dbReference type="PANTHER" id="PTHR42743:SF11">
    <property type="entry name" value="AMINODEOXYCHORISMATE LYASE"/>
    <property type="match status" value="1"/>
</dbReference>
<dbReference type="GO" id="GO:0016829">
    <property type="term" value="F:lyase activity"/>
    <property type="evidence" value="ECO:0007669"/>
    <property type="project" value="UniProtKB-KW"/>
</dbReference>
<keyword evidence="7" id="KW-1185">Reference proteome</keyword>
<dbReference type="InterPro" id="IPR043131">
    <property type="entry name" value="BCAT-like_N"/>
</dbReference>
<evidence type="ECO:0000256" key="2">
    <source>
        <dbReference type="ARBA" id="ARBA00009320"/>
    </source>
</evidence>
<protein>
    <submittedName>
        <fullName evidence="6">4-amino-4-deoxychorismate lyase</fullName>
    </submittedName>
</protein>
<proteinExistence type="inferred from homology"/>
<dbReference type="RefSeq" id="WP_203994156.1">
    <property type="nucleotide sequence ID" value="NZ_BOOU01000104.1"/>
</dbReference>
<dbReference type="InterPro" id="IPR043132">
    <property type="entry name" value="BCAT-like_C"/>
</dbReference>
<evidence type="ECO:0000256" key="3">
    <source>
        <dbReference type="ARBA" id="ARBA00022898"/>
    </source>
</evidence>
<evidence type="ECO:0000313" key="6">
    <source>
        <dbReference type="EMBL" id="GII81623.1"/>
    </source>
</evidence>
<accession>A0A919R9D8</accession>
<evidence type="ECO:0000256" key="1">
    <source>
        <dbReference type="ARBA" id="ARBA00001933"/>
    </source>
</evidence>
<dbReference type="SUPFAM" id="SSF56752">
    <property type="entry name" value="D-aminoacid aminotransferase-like PLP-dependent enzymes"/>
    <property type="match status" value="1"/>
</dbReference>
<comment type="cofactor">
    <cofactor evidence="1 5">
        <name>pyridoxal 5'-phosphate</name>
        <dbReference type="ChEBI" id="CHEBI:597326"/>
    </cofactor>
</comment>
<comment type="similarity">
    <text evidence="2 4">Belongs to the class-IV pyridoxal-phosphate-dependent aminotransferase family.</text>
</comment>
<dbReference type="AlphaFoldDB" id="A0A919R9D8"/>
<dbReference type="CDD" id="cd00449">
    <property type="entry name" value="PLPDE_IV"/>
    <property type="match status" value="1"/>
</dbReference>
<dbReference type="InterPro" id="IPR001544">
    <property type="entry name" value="Aminotrans_IV"/>
</dbReference>
<dbReference type="InterPro" id="IPR050571">
    <property type="entry name" value="Class-IV_PLP-Dep_Aminotrnsfr"/>
</dbReference>
<dbReference type="Proteomes" id="UP000655287">
    <property type="component" value="Unassembled WGS sequence"/>
</dbReference>
<reference evidence="6" key="1">
    <citation type="submission" date="2021-01" db="EMBL/GenBank/DDBJ databases">
        <title>Whole genome shotgun sequence of Sphaerisporangium rufum NBRC 109079.</title>
        <authorList>
            <person name="Komaki H."/>
            <person name="Tamura T."/>
        </authorList>
    </citation>
    <scope>NUCLEOTIDE SEQUENCE</scope>
    <source>
        <strain evidence="6">NBRC 109079</strain>
    </source>
</reference>
<dbReference type="GO" id="GO:0008652">
    <property type="term" value="P:amino acid biosynthetic process"/>
    <property type="evidence" value="ECO:0007669"/>
    <property type="project" value="UniProtKB-ARBA"/>
</dbReference>
<dbReference type="GO" id="GO:0046394">
    <property type="term" value="P:carboxylic acid biosynthetic process"/>
    <property type="evidence" value="ECO:0007669"/>
    <property type="project" value="UniProtKB-ARBA"/>
</dbReference>
<dbReference type="InterPro" id="IPR018300">
    <property type="entry name" value="Aminotrans_IV_CS"/>
</dbReference>
<dbReference type="EMBL" id="BOOU01000104">
    <property type="protein sequence ID" value="GII81623.1"/>
    <property type="molecule type" value="Genomic_DNA"/>
</dbReference>